<evidence type="ECO:0000313" key="4">
    <source>
        <dbReference type="Proteomes" id="UP000002640"/>
    </source>
</evidence>
<name>G4ZGN3_PHYSP</name>
<dbReference type="PROSITE" id="PS51257">
    <property type="entry name" value="PROKAR_LIPOPROTEIN"/>
    <property type="match status" value="1"/>
</dbReference>
<evidence type="ECO:0000313" key="3">
    <source>
        <dbReference type="EMBL" id="EGZ17115.1"/>
    </source>
</evidence>
<organism evidence="3 4">
    <name type="scientific">Phytophthora sojae (strain P6497)</name>
    <name type="common">Soybean stem and root rot agent</name>
    <name type="synonym">Phytophthora megasperma f. sp. glycines</name>
    <dbReference type="NCBI Taxonomy" id="1094619"/>
    <lineage>
        <taxon>Eukaryota</taxon>
        <taxon>Sar</taxon>
        <taxon>Stramenopiles</taxon>
        <taxon>Oomycota</taxon>
        <taxon>Peronosporomycetes</taxon>
        <taxon>Peronosporales</taxon>
        <taxon>Peronosporaceae</taxon>
        <taxon>Phytophthora</taxon>
    </lineage>
</organism>
<dbReference type="InParanoid" id="G4ZGN3"/>
<evidence type="ECO:0000259" key="2">
    <source>
        <dbReference type="Pfam" id="PF09461"/>
    </source>
</evidence>
<accession>G4ZGN3</accession>
<feature type="signal peptide" evidence="1">
    <location>
        <begin position="1"/>
        <end position="22"/>
    </location>
</feature>
<dbReference type="SMR" id="G4ZGN3"/>
<dbReference type="Pfam" id="PF09461">
    <property type="entry name" value="PcF"/>
    <property type="match status" value="1"/>
</dbReference>
<dbReference type="OMA" id="NECCRTS"/>
<dbReference type="EMBL" id="JH159154">
    <property type="protein sequence ID" value="EGZ17115.1"/>
    <property type="molecule type" value="Genomic_DNA"/>
</dbReference>
<dbReference type="InterPro" id="IPR018570">
    <property type="entry name" value="Phytotoxin_PcF"/>
</dbReference>
<feature type="chain" id="PRO_5003472171" description="Phytotoxin PcF domain-containing protein" evidence="1">
    <location>
        <begin position="23"/>
        <end position="68"/>
    </location>
</feature>
<proteinExistence type="predicted"/>
<protein>
    <recommendedName>
        <fullName evidence="2">Phytotoxin PcF domain-containing protein</fullName>
    </recommendedName>
</protein>
<feature type="domain" description="Phytotoxin PcF" evidence="2">
    <location>
        <begin position="25"/>
        <end position="64"/>
    </location>
</feature>
<evidence type="ECO:0000256" key="1">
    <source>
        <dbReference type="SAM" id="SignalP"/>
    </source>
</evidence>
<dbReference type="RefSeq" id="XP_009526173.1">
    <property type="nucleotide sequence ID" value="XM_009527878.1"/>
</dbReference>
<keyword evidence="4" id="KW-1185">Reference proteome</keyword>
<reference evidence="3 4" key="1">
    <citation type="journal article" date="2006" name="Science">
        <title>Phytophthora genome sequences uncover evolutionary origins and mechanisms of pathogenesis.</title>
        <authorList>
            <person name="Tyler B.M."/>
            <person name="Tripathy S."/>
            <person name="Zhang X."/>
            <person name="Dehal P."/>
            <person name="Jiang R.H."/>
            <person name="Aerts A."/>
            <person name="Arredondo F.D."/>
            <person name="Baxter L."/>
            <person name="Bensasson D."/>
            <person name="Beynon J.L."/>
            <person name="Chapman J."/>
            <person name="Damasceno C.M."/>
            <person name="Dorrance A.E."/>
            <person name="Dou D."/>
            <person name="Dickerman A.W."/>
            <person name="Dubchak I.L."/>
            <person name="Garbelotto M."/>
            <person name="Gijzen M."/>
            <person name="Gordon S.G."/>
            <person name="Govers F."/>
            <person name="Grunwald N.J."/>
            <person name="Huang W."/>
            <person name="Ivors K.L."/>
            <person name="Jones R.W."/>
            <person name="Kamoun S."/>
            <person name="Krampis K."/>
            <person name="Lamour K.H."/>
            <person name="Lee M.K."/>
            <person name="McDonald W.H."/>
            <person name="Medina M."/>
            <person name="Meijer H.J."/>
            <person name="Nordberg E.K."/>
            <person name="Maclean D.J."/>
            <person name="Ospina-Giraldo M.D."/>
            <person name="Morris P.F."/>
            <person name="Phuntumart V."/>
            <person name="Putnam N.H."/>
            <person name="Rash S."/>
            <person name="Rose J.K."/>
            <person name="Sakihama Y."/>
            <person name="Salamov A.A."/>
            <person name="Savidor A."/>
            <person name="Scheuring C.F."/>
            <person name="Smith B.M."/>
            <person name="Sobral B.W."/>
            <person name="Terry A."/>
            <person name="Torto-Alalibo T.A."/>
            <person name="Win J."/>
            <person name="Xu Z."/>
            <person name="Zhang H."/>
            <person name="Grigoriev I.V."/>
            <person name="Rokhsar D.S."/>
            <person name="Boore J.L."/>
        </authorList>
    </citation>
    <scope>NUCLEOTIDE SEQUENCE [LARGE SCALE GENOMIC DNA]</scope>
    <source>
        <strain evidence="3 4">P6497</strain>
    </source>
</reference>
<keyword evidence="1" id="KW-0732">Signal</keyword>
<sequence length="68" mass="7096">MNLKIFVFVSTVLATSLVSVTAQSQVCGAQGCGAPFSASNIQISSCCSRQPNFNECCRTSCNLGSPCQ</sequence>
<gene>
    <name evidence="3" type="ORF">PHYSODRAFT_499083</name>
</gene>
<dbReference type="KEGG" id="psoj:PHYSODRAFT_499083"/>
<dbReference type="AlphaFoldDB" id="G4ZGN3"/>
<dbReference type="GeneID" id="20657652"/>
<dbReference type="Proteomes" id="UP000002640">
    <property type="component" value="Unassembled WGS sequence"/>
</dbReference>